<evidence type="ECO:0000259" key="2">
    <source>
        <dbReference type="Pfam" id="PF14403"/>
    </source>
</evidence>
<name>A0AAW8B6X8_9GAMM</name>
<evidence type="ECO:0000259" key="1">
    <source>
        <dbReference type="Pfam" id="PF04168"/>
    </source>
</evidence>
<comment type="caution">
    <text evidence="3">The sequence shown here is derived from an EMBL/GenBank/DDBJ whole genome shotgun (WGS) entry which is preliminary data.</text>
</comment>
<reference evidence="3" key="2">
    <citation type="submission" date="2023-08" db="EMBL/GenBank/DDBJ databases">
        <authorList>
            <person name="Luo J."/>
        </authorList>
    </citation>
    <scope>NUCLEOTIDE SEQUENCE</scope>
    <source>
        <strain evidence="3">DSM 25064</strain>
    </source>
</reference>
<dbReference type="Gene3D" id="3.40.50.11290">
    <property type="match status" value="1"/>
</dbReference>
<evidence type="ECO:0000313" key="4">
    <source>
        <dbReference type="Proteomes" id="UP001178354"/>
    </source>
</evidence>
<reference evidence="3" key="1">
    <citation type="journal article" date="2010" name="Int. J. Syst. Evol. Microbiol.">
        <title>Porticoccus litoralis gen. nov., sp. nov., a gammaproteobacterium isolated from the Yellow Sea.</title>
        <authorList>
            <person name="Oh H.M."/>
            <person name="Kim H."/>
            <person name="Kim K.M."/>
            <person name="Min G.S."/>
            <person name="Cho J.C."/>
        </authorList>
    </citation>
    <scope>NUCLEOTIDE SEQUENCE</scope>
    <source>
        <strain evidence="3">DSM 25064</strain>
    </source>
</reference>
<protein>
    <submittedName>
        <fullName evidence="3">Circularly permuted type 2 ATP-grasp protein</fullName>
    </submittedName>
</protein>
<dbReference type="PANTHER" id="PTHR34595:SF2">
    <property type="entry name" value="BLR2978 PROTEIN"/>
    <property type="match status" value="1"/>
</dbReference>
<organism evidence="3 4">
    <name type="scientific">Porticoccus litoralis</name>
    <dbReference type="NCBI Taxonomy" id="434086"/>
    <lineage>
        <taxon>Bacteria</taxon>
        <taxon>Pseudomonadati</taxon>
        <taxon>Pseudomonadota</taxon>
        <taxon>Gammaproteobacteria</taxon>
        <taxon>Cellvibrionales</taxon>
        <taxon>Porticoccaceae</taxon>
        <taxon>Porticoccus</taxon>
    </lineage>
</organism>
<dbReference type="Proteomes" id="UP001178354">
    <property type="component" value="Unassembled WGS sequence"/>
</dbReference>
<dbReference type="PANTHER" id="PTHR34595">
    <property type="entry name" value="BLR5612 PROTEIN"/>
    <property type="match status" value="1"/>
</dbReference>
<sequence length="801" mass="88578">MSQQGKRATNDPVASLLAGYRAMKDVPDELIGPDGAIRPVWSSLIDAVARMTPEEIALRKSRGDQYLADAGVFYRQYGTKDAAERDWPLSHMPVLIDEEEWKHISGGLIQRAELLEQVVADIYGENKLVANGHLPAALVANNPEWLRPLVGVKPASGHFLHFVAFDIGRGPNGEWWVIGDRTQAPSGAGFALENRIATTRVYADHYARAKVFRLAGFFRAFRDALMGLREDEGSRVGILTPGPMNDTYFEHAYIARYLGFMLLEGEDLTVRNGQLMVRTVAGLRPVSVLWRRLDANWADPLELDESSRLGTAGLLGAVRSGNVTMVNALGSGVLETRALLAFLPRICRALTGQPLMLPNIATWWCGQAKERNYVKENAQRMTIGSAYATRPPFDLDDVSAVAGTFNRDIKQTIDSWIDDGAQHLVGQEAVTLSTTPAFDGDRLVPRPMNLRVFLVRTPDGWQVMPGGFARIGPSSHSAALALQRGGSVADVWVMSKESVPTETMLGSSTGPFTRQQPGVLPSRAADNLFWLGRYVERAEHTIRLLRAYHIRLAESGTELTPLLEHLAEFLEEMDTDVEEGLPTSVVNTLASANYAAGQVRDRFSVDGWLALHDLVKTVRNMTQTVTPGDDMARAMSILLRKLSGFSGLIHENMYRFTSWRFLSIGRGLERALSLTNMLSSFTHEHAPDGCLDMAIEVADSAMTHRRRYAVATNRETVIDLLALDPLNPRAIIYQLNDMSSHINFLPNSDQNRQLNPLQRTMLQTHTSLELHTPETLSSSALYDLGGEIASLSDHLSASYLR</sequence>
<dbReference type="RefSeq" id="WP_305171125.1">
    <property type="nucleotide sequence ID" value="NZ_JAUUUU010000007.1"/>
</dbReference>
<dbReference type="InterPro" id="IPR007296">
    <property type="entry name" value="DUF403"/>
</dbReference>
<evidence type="ECO:0000313" key="3">
    <source>
        <dbReference type="EMBL" id="MDP1521461.1"/>
    </source>
</evidence>
<feature type="domain" description="Circularly permuted ATP-grasp type 2" evidence="2">
    <location>
        <begin position="93"/>
        <end position="471"/>
    </location>
</feature>
<dbReference type="InterPro" id="IPR025841">
    <property type="entry name" value="CP_ATPgrasp_2"/>
</dbReference>
<dbReference type="Pfam" id="PF14403">
    <property type="entry name" value="CP_ATPgrasp_2"/>
    <property type="match status" value="1"/>
</dbReference>
<dbReference type="InterPro" id="IPR051680">
    <property type="entry name" value="ATP-dep_Glu-Cys_Ligase-2"/>
</dbReference>
<dbReference type="EMBL" id="JAUUUU010000007">
    <property type="protein sequence ID" value="MDP1521461.1"/>
    <property type="molecule type" value="Genomic_DNA"/>
</dbReference>
<dbReference type="Pfam" id="PF04168">
    <property type="entry name" value="Alpha-E"/>
    <property type="match status" value="1"/>
</dbReference>
<dbReference type="SUPFAM" id="SSF56059">
    <property type="entry name" value="Glutathione synthetase ATP-binding domain-like"/>
    <property type="match status" value="1"/>
</dbReference>
<keyword evidence="4" id="KW-1185">Reference proteome</keyword>
<accession>A0AAW8B6X8</accession>
<dbReference type="AlphaFoldDB" id="A0AAW8B6X8"/>
<feature type="domain" description="DUF403" evidence="1">
    <location>
        <begin position="520"/>
        <end position="800"/>
    </location>
</feature>
<proteinExistence type="predicted"/>
<gene>
    <name evidence="3" type="ORF">Q8A57_10815</name>
</gene>